<feature type="non-terminal residue" evidence="1">
    <location>
        <position position="67"/>
    </location>
</feature>
<feature type="non-terminal residue" evidence="1">
    <location>
        <position position="1"/>
    </location>
</feature>
<accession>A0AAV5SK07</accession>
<comment type="caution">
    <text evidence="1">The sequence shown here is derived from an EMBL/GenBank/DDBJ whole genome shotgun (WGS) entry which is preliminary data.</text>
</comment>
<dbReference type="EMBL" id="BTSX01000002">
    <property type="protein sequence ID" value="GMS83666.1"/>
    <property type="molecule type" value="Genomic_DNA"/>
</dbReference>
<proteinExistence type="predicted"/>
<sequence>RARETSIDERISEEAEEARILNSSRSFMASTEKEWMSWRSHAPKTRHEITDTPHSPRAILAPLWCVV</sequence>
<dbReference type="Proteomes" id="UP001432027">
    <property type="component" value="Unassembled WGS sequence"/>
</dbReference>
<gene>
    <name evidence="1" type="ORF">PENTCL1PPCAC_5841</name>
</gene>
<dbReference type="AlphaFoldDB" id="A0AAV5SK07"/>
<keyword evidence="2" id="KW-1185">Reference proteome</keyword>
<reference evidence="1" key="1">
    <citation type="submission" date="2023-10" db="EMBL/GenBank/DDBJ databases">
        <title>Genome assembly of Pristionchus species.</title>
        <authorList>
            <person name="Yoshida K."/>
            <person name="Sommer R.J."/>
        </authorList>
    </citation>
    <scope>NUCLEOTIDE SEQUENCE</scope>
    <source>
        <strain evidence="1">RS0144</strain>
    </source>
</reference>
<evidence type="ECO:0000313" key="2">
    <source>
        <dbReference type="Proteomes" id="UP001432027"/>
    </source>
</evidence>
<evidence type="ECO:0000313" key="1">
    <source>
        <dbReference type="EMBL" id="GMS83666.1"/>
    </source>
</evidence>
<protein>
    <submittedName>
        <fullName evidence="1">Uncharacterized protein</fullName>
    </submittedName>
</protein>
<organism evidence="1 2">
    <name type="scientific">Pristionchus entomophagus</name>
    <dbReference type="NCBI Taxonomy" id="358040"/>
    <lineage>
        <taxon>Eukaryota</taxon>
        <taxon>Metazoa</taxon>
        <taxon>Ecdysozoa</taxon>
        <taxon>Nematoda</taxon>
        <taxon>Chromadorea</taxon>
        <taxon>Rhabditida</taxon>
        <taxon>Rhabditina</taxon>
        <taxon>Diplogasteromorpha</taxon>
        <taxon>Diplogasteroidea</taxon>
        <taxon>Neodiplogasteridae</taxon>
        <taxon>Pristionchus</taxon>
    </lineage>
</organism>
<name>A0AAV5SK07_9BILA</name>